<keyword evidence="12" id="KW-0520">NAD</keyword>
<evidence type="ECO:0000256" key="12">
    <source>
        <dbReference type="ARBA" id="ARBA00023027"/>
    </source>
</evidence>
<evidence type="ECO:0000256" key="1">
    <source>
        <dbReference type="ARBA" id="ARBA00004448"/>
    </source>
</evidence>
<evidence type="ECO:0000256" key="7">
    <source>
        <dbReference type="ARBA" id="ARBA00022692"/>
    </source>
</evidence>
<sequence>MVFFVFSCHSAGLFLSSYSIGLSLGWQSGSIFALWASMEVCMMSIVPLLSGETVQEADGGMVYFIFQVLGSSMVVVGAILLSSGLSGLGPLSIVYYNLILFLGLFMKLGLFPSYYWVVRCLSKLSWFNCFMVTVPQKVLPLWLLHNLTVFGFVIDWVELGACCSSLVAVMMSPGVKDFRILFGYSSILQTSFMALLTVSKMSSVILYLSVYALISLSFCFTMWRLNIYYASCIMKMGKVQKAGQAVVLSFYAFSLAGFPPFTGFGLKVLYLSSCMGLCPFGSIILILFSAVSFYFYYQIFVSVGMASCSGQVNVTAAFSSEEYRVLLYLSFAVNICGMALFMVVGIL</sequence>
<dbReference type="EC" id="7.1.1.2" evidence="3"/>
<evidence type="ECO:0000256" key="13">
    <source>
        <dbReference type="ARBA" id="ARBA00023075"/>
    </source>
</evidence>
<geneLocation type="mitochondrion" evidence="19"/>
<evidence type="ECO:0000256" key="18">
    <source>
        <dbReference type="SAM" id="Phobius"/>
    </source>
</evidence>
<evidence type="ECO:0000256" key="16">
    <source>
        <dbReference type="ARBA" id="ARBA00031028"/>
    </source>
</evidence>
<evidence type="ECO:0000256" key="8">
    <source>
        <dbReference type="ARBA" id="ARBA00022792"/>
    </source>
</evidence>
<feature type="transmembrane region" description="Helical" evidence="18">
    <location>
        <begin position="245"/>
        <end position="262"/>
    </location>
</feature>
<keyword evidence="10" id="KW-0249">Electron transport</keyword>
<evidence type="ECO:0000256" key="14">
    <source>
        <dbReference type="ARBA" id="ARBA00023128"/>
    </source>
</evidence>
<evidence type="ECO:0000256" key="3">
    <source>
        <dbReference type="ARBA" id="ARBA00012944"/>
    </source>
</evidence>
<evidence type="ECO:0000313" key="19">
    <source>
        <dbReference type="EMBL" id="ATZ68899.1"/>
    </source>
</evidence>
<dbReference type="EMBL" id="MG431821">
    <property type="protein sequence ID" value="ATZ68899.1"/>
    <property type="molecule type" value="Genomic_DNA"/>
</dbReference>
<dbReference type="AlphaFoldDB" id="A0A2H4U904"/>
<keyword evidence="9" id="KW-1278">Translocase</keyword>
<evidence type="ECO:0000256" key="6">
    <source>
        <dbReference type="ARBA" id="ARBA00022660"/>
    </source>
</evidence>
<evidence type="ECO:0000256" key="10">
    <source>
        <dbReference type="ARBA" id="ARBA00022982"/>
    </source>
</evidence>
<feature type="transmembrane region" description="Helical" evidence="18">
    <location>
        <begin position="268"/>
        <end position="288"/>
    </location>
</feature>
<keyword evidence="11 18" id="KW-1133">Transmembrane helix</keyword>
<evidence type="ECO:0000256" key="17">
    <source>
        <dbReference type="ARBA" id="ARBA00049551"/>
    </source>
</evidence>
<comment type="subcellular location">
    <subcellularLocation>
        <location evidence="1">Mitochondrion inner membrane</location>
        <topology evidence="1">Multi-pass membrane protein</topology>
    </subcellularLocation>
</comment>
<feature type="transmembrane region" description="Helical" evidence="18">
    <location>
        <begin position="295"/>
        <end position="319"/>
    </location>
</feature>
<proteinExistence type="inferred from homology"/>
<dbReference type="GO" id="GO:0008137">
    <property type="term" value="F:NADH dehydrogenase (ubiquinone) activity"/>
    <property type="evidence" value="ECO:0007669"/>
    <property type="project" value="UniProtKB-EC"/>
</dbReference>
<evidence type="ECO:0000256" key="15">
    <source>
        <dbReference type="ARBA" id="ARBA00023136"/>
    </source>
</evidence>
<organism evidence="19">
    <name type="scientific">Spisula sachalinensis</name>
    <name type="common">Sakhalin surf-clam</name>
    <name type="synonym">Pseudocardium sachalinense</name>
    <dbReference type="NCBI Taxonomy" id="81899"/>
    <lineage>
        <taxon>Eukaryota</taxon>
        <taxon>Metazoa</taxon>
        <taxon>Spiralia</taxon>
        <taxon>Lophotrochozoa</taxon>
        <taxon>Mollusca</taxon>
        <taxon>Bivalvia</taxon>
        <taxon>Autobranchia</taxon>
        <taxon>Heteroconchia</taxon>
        <taxon>Euheterodonta</taxon>
        <taxon>Imparidentia</taxon>
        <taxon>Neoheterodontei</taxon>
        <taxon>Venerida</taxon>
        <taxon>Mactroidea</taxon>
        <taxon>Mactridae</taxon>
        <taxon>Pseudocardium</taxon>
    </lineage>
</organism>
<evidence type="ECO:0000256" key="5">
    <source>
        <dbReference type="ARBA" id="ARBA00022448"/>
    </source>
</evidence>
<feature type="transmembrane region" description="Helical" evidence="18">
    <location>
        <begin position="61"/>
        <end position="81"/>
    </location>
</feature>
<keyword evidence="13" id="KW-0830">Ubiquinone</keyword>
<evidence type="ECO:0000256" key="9">
    <source>
        <dbReference type="ARBA" id="ARBA00022967"/>
    </source>
</evidence>
<evidence type="ECO:0000256" key="2">
    <source>
        <dbReference type="ARBA" id="ARBA00007012"/>
    </source>
</evidence>
<keyword evidence="8" id="KW-0999">Mitochondrion inner membrane</keyword>
<feature type="transmembrane region" description="Helical" evidence="18">
    <location>
        <begin position="181"/>
        <end position="198"/>
    </location>
</feature>
<keyword evidence="5" id="KW-0813">Transport</keyword>
<keyword evidence="14 19" id="KW-0496">Mitochondrion</keyword>
<keyword evidence="6" id="KW-0679">Respiratory chain</keyword>
<feature type="transmembrane region" description="Helical" evidence="18">
    <location>
        <begin position="29"/>
        <end position="49"/>
    </location>
</feature>
<keyword evidence="7 18" id="KW-0812">Transmembrane</keyword>
<feature type="transmembrane region" description="Helical" evidence="18">
    <location>
        <begin position="325"/>
        <end position="346"/>
    </location>
</feature>
<protein>
    <recommendedName>
        <fullName evidence="4">NADH-ubiquinone oxidoreductase chain 2</fullName>
        <ecNumber evidence="3">7.1.1.2</ecNumber>
    </recommendedName>
    <alternativeName>
        <fullName evidence="16">NADH dehydrogenase subunit 2</fullName>
    </alternativeName>
</protein>
<keyword evidence="15 18" id="KW-0472">Membrane</keyword>
<reference evidence="19" key="1">
    <citation type="submission" date="2017-11" db="EMBL/GenBank/DDBJ databases">
        <title>Complete mitochondrial genome of the Pseudocardium sachalinense.</title>
        <authorList>
            <person name="Li J."/>
            <person name="Zhang Y."/>
            <person name="Li S."/>
            <person name="Sun M."/>
            <person name="Xiao J."/>
            <person name="Xu G."/>
        </authorList>
    </citation>
    <scope>NUCLEOTIDE SEQUENCE</scope>
</reference>
<dbReference type="InterPro" id="IPR050175">
    <property type="entry name" value="Complex_I_Subunit_2"/>
</dbReference>
<evidence type="ECO:0000256" key="11">
    <source>
        <dbReference type="ARBA" id="ARBA00022989"/>
    </source>
</evidence>
<feature type="transmembrane region" description="Helical" evidence="18">
    <location>
        <begin position="93"/>
        <end position="117"/>
    </location>
</feature>
<feature type="transmembrane region" description="Helical" evidence="18">
    <location>
        <begin position="149"/>
        <end position="169"/>
    </location>
</feature>
<gene>
    <name evidence="19" type="primary">NAD2</name>
</gene>
<evidence type="ECO:0000256" key="4">
    <source>
        <dbReference type="ARBA" id="ARBA00021008"/>
    </source>
</evidence>
<dbReference type="PANTHER" id="PTHR46552">
    <property type="entry name" value="NADH-UBIQUINONE OXIDOREDUCTASE CHAIN 2"/>
    <property type="match status" value="1"/>
</dbReference>
<comment type="similarity">
    <text evidence="2">Belongs to the complex I subunit 2 family.</text>
</comment>
<dbReference type="GO" id="GO:0006120">
    <property type="term" value="P:mitochondrial electron transport, NADH to ubiquinone"/>
    <property type="evidence" value="ECO:0007669"/>
    <property type="project" value="TreeGrafter"/>
</dbReference>
<dbReference type="GO" id="GO:0005743">
    <property type="term" value="C:mitochondrial inner membrane"/>
    <property type="evidence" value="ECO:0007669"/>
    <property type="project" value="UniProtKB-SubCell"/>
</dbReference>
<accession>A0A2H4U904</accession>
<feature type="transmembrane region" description="Helical" evidence="18">
    <location>
        <begin position="204"/>
        <end position="225"/>
    </location>
</feature>
<dbReference type="PANTHER" id="PTHR46552:SF1">
    <property type="entry name" value="NADH-UBIQUINONE OXIDOREDUCTASE CHAIN 2"/>
    <property type="match status" value="1"/>
</dbReference>
<name>A0A2H4U904_SPISA</name>
<comment type="catalytic activity">
    <reaction evidence="17">
        <text>a ubiquinone + NADH + 5 H(+)(in) = a ubiquinol + NAD(+) + 4 H(+)(out)</text>
        <dbReference type="Rhea" id="RHEA:29091"/>
        <dbReference type="Rhea" id="RHEA-COMP:9565"/>
        <dbReference type="Rhea" id="RHEA-COMP:9566"/>
        <dbReference type="ChEBI" id="CHEBI:15378"/>
        <dbReference type="ChEBI" id="CHEBI:16389"/>
        <dbReference type="ChEBI" id="CHEBI:17976"/>
        <dbReference type="ChEBI" id="CHEBI:57540"/>
        <dbReference type="ChEBI" id="CHEBI:57945"/>
        <dbReference type="EC" id="7.1.1.2"/>
    </reaction>
</comment>